<dbReference type="SUPFAM" id="SSF51055">
    <property type="entry name" value="Carbohydrate binding domain"/>
    <property type="match status" value="1"/>
</dbReference>
<feature type="signal peptide" evidence="5">
    <location>
        <begin position="1"/>
        <end position="23"/>
    </location>
</feature>
<dbReference type="GO" id="GO:0005576">
    <property type="term" value="C:extracellular region"/>
    <property type="evidence" value="ECO:0007669"/>
    <property type="project" value="InterPro"/>
</dbReference>
<dbReference type="SUPFAM" id="SSF51445">
    <property type="entry name" value="(Trans)glycosidases"/>
    <property type="match status" value="1"/>
</dbReference>
<dbReference type="PANTHER" id="PTHR34142">
    <property type="entry name" value="ENDO-BETA-1,4-GLUCANASE A"/>
    <property type="match status" value="1"/>
</dbReference>
<reference evidence="8" key="3">
    <citation type="submission" date="2022-11" db="EMBL/GenBank/DDBJ databases">
        <title>Chitin-degrading and fungicidal potential of chitinolytic bacterial strains from marine environment of the Pacific Ocean regions.</title>
        <authorList>
            <person name="Pentekhina I."/>
            <person name="Nedashkovskaya O."/>
            <person name="Seitkalieva A."/>
            <person name="Podvolotskaya A."/>
            <person name="Tekutyeva L."/>
            <person name="Balabanova L."/>
        </authorList>
    </citation>
    <scope>NUCLEOTIDE SEQUENCE</scope>
    <source>
        <strain evidence="8">KMM 6838</strain>
    </source>
</reference>
<feature type="compositionally biased region" description="Low complexity" evidence="4">
    <location>
        <begin position="102"/>
        <end position="113"/>
    </location>
</feature>
<keyword evidence="9" id="KW-1185">Reference proteome</keyword>
<gene>
    <name evidence="7" type="ORF">A3224_06300</name>
    <name evidence="8" type="ORF">OQJ68_03500</name>
</gene>
<dbReference type="Pfam" id="PF00150">
    <property type="entry name" value="Cellulase"/>
    <property type="match status" value="1"/>
</dbReference>
<evidence type="ECO:0000259" key="6">
    <source>
        <dbReference type="SMART" id="SM00495"/>
    </source>
</evidence>
<feature type="chain" id="PRO_5013476251" evidence="5">
    <location>
        <begin position="24"/>
        <end position="494"/>
    </location>
</feature>
<feature type="domain" description="Chitin-binding type-3" evidence="6">
    <location>
        <begin position="29"/>
        <end position="76"/>
    </location>
</feature>
<evidence type="ECO:0000256" key="2">
    <source>
        <dbReference type="ARBA" id="ARBA00023295"/>
    </source>
</evidence>
<dbReference type="PROSITE" id="PS00659">
    <property type="entry name" value="GLYCOSYL_HYDROL_F5"/>
    <property type="match status" value="1"/>
</dbReference>
<dbReference type="InterPro" id="IPR001547">
    <property type="entry name" value="Glyco_hydro_5"/>
</dbReference>
<dbReference type="GeneID" id="76607664"/>
<dbReference type="EMBL" id="CP014864">
    <property type="protein sequence ID" value="AMX02246.1"/>
    <property type="molecule type" value="Genomic_DNA"/>
</dbReference>
<dbReference type="GO" id="GO:0000272">
    <property type="term" value="P:polysaccharide catabolic process"/>
    <property type="evidence" value="ECO:0007669"/>
    <property type="project" value="InterPro"/>
</dbReference>
<name>A0A143HL77_MICTH</name>
<dbReference type="InterPro" id="IPR036573">
    <property type="entry name" value="CBM_sf_5/12"/>
</dbReference>
<organism evidence="7 9">
    <name type="scientific">Microbulbifer thermotolerans</name>
    <dbReference type="NCBI Taxonomy" id="252514"/>
    <lineage>
        <taxon>Bacteria</taxon>
        <taxon>Pseudomonadati</taxon>
        <taxon>Pseudomonadota</taxon>
        <taxon>Gammaproteobacteria</taxon>
        <taxon>Cellvibrionales</taxon>
        <taxon>Microbulbiferaceae</taxon>
        <taxon>Microbulbifer</taxon>
    </lineage>
</organism>
<evidence type="ECO:0000256" key="1">
    <source>
        <dbReference type="ARBA" id="ARBA00022801"/>
    </source>
</evidence>
<comment type="similarity">
    <text evidence="3">Belongs to the glycosyl hydrolase 5 (cellulase A) family.</text>
</comment>
<dbReference type="Gene3D" id="3.20.20.80">
    <property type="entry name" value="Glycosidases"/>
    <property type="match status" value="1"/>
</dbReference>
<dbReference type="STRING" id="252514.A3224_06300"/>
<dbReference type="RefSeq" id="WP_067152651.1">
    <property type="nucleotide sequence ID" value="NZ_CP014864.1"/>
</dbReference>
<dbReference type="AlphaFoldDB" id="A0A143HL77"/>
<feature type="domain" description="Chitin-binding type-3" evidence="6">
    <location>
        <begin position="120"/>
        <end position="166"/>
    </location>
</feature>
<dbReference type="SMART" id="SM00495">
    <property type="entry name" value="ChtBD3"/>
    <property type="match status" value="2"/>
</dbReference>
<evidence type="ECO:0000256" key="4">
    <source>
        <dbReference type="SAM" id="MobiDB-lite"/>
    </source>
</evidence>
<proteinExistence type="inferred from homology"/>
<keyword evidence="5" id="KW-0732">Signal</keyword>
<dbReference type="KEGG" id="mthd:A3224_06300"/>
<protein>
    <submittedName>
        <fullName evidence="8">Cellulase family glycosylhydrolase</fullName>
    </submittedName>
</protein>
<dbReference type="EMBL" id="JAPHQB010000004">
    <property type="protein sequence ID" value="MCX2800844.1"/>
    <property type="molecule type" value="Genomic_DNA"/>
</dbReference>
<dbReference type="OrthoDB" id="9775889at2"/>
<evidence type="ECO:0000256" key="5">
    <source>
        <dbReference type="SAM" id="SignalP"/>
    </source>
</evidence>
<evidence type="ECO:0000313" key="7">
    <source>
        <dbReference type="EMBL" id="AMX02246.1"/>
    </source>
</evidence>
<keyword evidence="1 3" id="KW-0378">Hydrolase</keyword>
<feature type="compositionally biased region" description="Gly residues" evidence="4">
    <location>
        <begin position="87"/>
        <end position="101"/>
    </location>
</feature>
<dbReference type="CDD" id="cd12215">
    <property type="entry name" value="ChiC_BD"/>
    <property type="match status" value="1"/>
</dbReference>
<accession>A0A143HL77</accession>
<dbReference type="Proteomes" id="UP000076077">
    <property type="component" value="Chromosome"/>
</dbReference>
<feature type="region of interest" description="Disordered" evidence="4">
    <location>
        <begin position="87"/>
        <end position="115"/>
    </location>
</feature>
<evidence type="ECO:0000256" key="3">
    <source>
        <dbReference type="RuleBase" id="RU361153"/>
    </source>
</evidence>
<dbReference type="GO" id="GO:0004553">
    <property type="term" value="F:hydrolase activity, hydrolyzing O-glycosyl compounds"/>
    <property type="evidence" value="ECO:0007669"/>
    <property type="project" value="InterPro"/>
</dbReference>
<keyword evidence="2 3" id="KW-0326">Glycosidase</keyword>
<reference evidence="7" key="2">
    <citation type="submission" date="2016-03" db="EMBL/GenBank/DDBJ databases">
        <authorList>
            <person name="Ploux O."/>
        </authorList>
    </citation>
    <scope>NUCLEOTIDE SEQUENCE [LARGE SCALE GENOMIC DNA]</scope>
    <source>
        <strain evidence="7">DAU221</strain>
    </source>
</reference>
<evidence type="ECO:0000313" key="9">
    <source>
        <dbReference type="Proteomes" id="UP000076077"/>
    </source>
</evidence>
<dbReference type="InterPro" id="IPR017853">
    <property type="entry name" value="GH"/>
</dbReference>
<dbReference type="Gene3D" id="2.10.10.20">
    <property type="entry name" value="Carbohydrate-binding module superfamily 5/12"/>
    <property type="match status" value="1"/>
</dbReference>
<dbReference type="GO" id="GO:0030246">
    <property type="term" value="F:carbohydrate binding"/>
    <property type="evidence" value="ECO:0007669"/>
    <property type="project" value="InterPro"/>
</dbReference>
<dbReference type="PANTHER" id="PTHR34142:SF1">
    <property type="entry name" value="GLYCOSIDE HYDROLASE FAMILY 5 DOMAIN-CONTAINING PROTEIN"/>
    <property type="match status" value="1"/>
</dbReference>
<evidence type="ECO:0000313" key="8">
    <source>
        <dbReference type="EMBL" id="MCX2800844.1"/>
    </source>
</evidence>
<dbReference type="InterPro" id="IPR018087">
    <property type="entry name" value="Glyco_hydro_5_CS"/>
</dbReference>
<sequence length="494" mass="53017">MNKTILKLGASLIFLMVFPLAHSYDCSALPAYVGGSGYQSGDNVVNAGEAFRCKVGGWCSQGGPYEPGVGWAWSYAWDGLGSCDSGGGSGGSSSGSSGSSGSGSSSGNTSSGGDADCGGLPHWDIGAVYTGGSAVQYQGVKYVANWWTQGENPAQNSGPYQVWSNSGACGTGSSSGSSSSGSSSGGDTAVGRNGQLHVCGTRLCNKDSEPVQLRGMSTHGLQWYGWGDCVTDASLDALADDWRADILRVSLYVQEGGYETDPAGYTAQVSHIIDEVTERGMYVLVDWHQLDPGDPNYNLENARRFFTDIAREHADQNNIIYDVANEPNNVSWNDIRSYAMQIIPVIRQYDPDAVVVVGTHGWASLGVSDGRSAQDIIDNPVTIDNIMYGFHFYAASHGQYYRDALKSALDRGLPIFVTEWGSQTYTGDGGNDFASAQAYLDLLDQYQVSWTNWNYSDDHRSGAVWQTGTCSSGPWTAERLKEAGRWVRDKIRNR</sequence>
<dbReference type="Proteomes" id="UP001209730">
    <property type="component" value="Unassembled WGS sequence"/>
</dbReference>
<dbReference type="InterPro" id="IPR003610">
    <property type="entry name" value="CBM5/12"/>
</dbReference>
<dbReference type="Pfam" id="PF02839">
    <property type="entry name" value="CBM_5_12"/>
    <property type="match status" value="1"/>
</dbReference>
<reference evidence="9" key="1">
    <citation type="submission" date="2016-03" db="EMBL/GenBank/DDBJ databases">
        <authorList>
            <person name="Lee Y.-S."/>
            <person name="Choi Y.-L."/>
        </authorList>
    </citation>
    <scope>NUCLEOTIDE SEQUENCE [LARGE SCALE GENOMIC DNA]</scope>
    <source>
        <strain evidence="9">DAU221</strain>
    </source>
</reference>